<comment type="similarity">
    <text evidence="2 8">Belongs to the F-actin-capping protein beta subunit family.</text>
</comment>
<dbReference type="PRINTS" id="PR00192">
    <property type="entry name" value="FACTINCAPB"/>
</dbReference>
<keyword evidence="7 8" id="KW-0206">Cytoskeleton</keyword>
<protein>
    <recommendedName>
        <fullName evidence="3 8">F-actin-capping protein subunit beta</fullName>
    </recommendedName>
</protein>
<dbReference type="InterPro" id="IPR037282">
    <property type="entry name" value="CapZ_alpha/beta"/>
</dbReference>
<evidence type="ECO:0000256" key="3">
    <source>
        <dbReference type="ARBA" id="ARBA00021859"/>
    </source>
</evidence>
<evidence type="ECO:0000256" key="5">
    <source>
        <dbReference type="ARBA" id="ARBA00022490"/>
    </source>
</evidence>
<keyword evidence="6 8" id="KW-0009">Actin-binding</keyword>
<comment type="subcellular location">
    <subcellularLocation>
        <location evidence="1 8">Cytoplasm</location>
        <location evidence="1 8">Cytoskeleton</location>
    </subcellularLocation>
</comment>
<dbReference type="GO" id="GO:0008290">
    <property type="term" value="C:F-actin capping protein complex"/>
    <property type="evidence" value="ECO:0007669"/>
    <property type="project" value="UniProtKB-UniRule"/>
</dbReference>
<comment type="function">
    <text evidence="8">F-actin-capping proteins bind in a Ca(2+)-independent manner to the fast growing ends of actin filaments (barbed end) thereby blocking the exchange of subunits at these ends. Unlike other capping proteins (such as gelsolin and severin), these proteins do not sever actin filaments.</text>
</comment>
<dbReference type="GeneID" id="63788605"/>
<dbReference type="FunFam" id="1.20.58.570:FF:000001">
    <property type="entry name" value="F-actin-capping protein subunit beta"/>
    <property type="match status" value="1"/>
</dbReference>
<organism evidence="10 11">
    <name type="scientific">Protomyces lactucae-debilis</name>
    <dbReference type="NCBI Taxonomy" id="2754530"/>
    <lineage>
        <taxon>Eukaryota</taxon>
        <taxon>Fungi</taxon>
        <taxon>Dikarya</taxon>
        <taxon>Ascomycota</taxon>
        <taxon>Taphrinomycotina</taxon>
        <taxon>Taphrinomycetes</taxon>
        <taxon>Taphrinales</taxon>
        <taxon>Protomycetaceae</taxon>
        <taxon>Protomyces</taxon>
    </lineage>
</organism>
<gene>
    <name evidence="10" type="ORF">BCR37DRAFT_403453</name>
</gene>
<dbReference type="OrthoDB" id="9979678at2759"/>
<dbReference type="OMA" id="WSNKYYP"/>
<dbReference type="STRING" id="56484.A0A1Y2F2V1"/>
<dbReference type="RefSeq" id="XP_040723331.1">
    <property type="nucleotide sequence ID" value="XM_040872006.1"/>
</dbReference>
<reference evidence="10 11" key="1">
    <citation type="submission" date="2016-07" db="EMBL/GenBank/DDBJ databases">
        <title>Pervasive Adenine N6-methylation of Active Genes in Fungi.</title>
        <authorList>
            <consortium name="DOE Joint Genome Institute"/>
            <person name="Mondo S.J."/>
            <person name="Dannebaum R.O."/>
            <person name="Kuo R.C."/>
            <person name="Labutti K."/>
            <person name="Haridas S."/>
            <person name="Kuo A."/>
            <person name="Salamov A."/>
            <person name="Ahrendt S.R."/>
            <person name="Lipzen A."/>
            <person name="Sullivan W."/>
            <person name="Andreopoulos W.B."/>
            <person name="Clum A."/>
            <person name="Lindquist E."/>
            <person name="Daum C."/>
            <person name="Ramamoorthy G.K."/>
            <person name="Gryganskyi A."/>
            <person name="Culley D."/>
            <person name="Magnuson J.K."/>
            <person name="James T.Y."/>
            <person name="O'Malley M.A."/>
            <person name="Stajich J.E."/>
            <person name="Spatafora J.W."/>
            <person name="Visel A."/>
            <person name="Grigoriev I.V."/>
        </authorList>
    </citation>
    <scope>NUCLEOTIDE SEQUENCE [LARGE SCALE GENOMIC DNA]</scope>
    <source>
        <strain evidence="10 11">12-1054</strain>
    </source>
</reference>
<dbReference type="GO" id="GO:0000902">
    <property type="term" value="P:cell morphogenesis"/>
    <property type="evidence" value="ECO:0007669"/>
    <property type="project" value="TreeGrafter"/>
</dbReference>
<keyword evidence="11" id="KW-1185">Reference proteome</keyword>
<evidence type="ECO:0000256" key="6">
    <source>
        <dbReference type="ARBA" id="ARBA00023203"/>
    </source>
</evidence>
<evidence type="ECO:0000256" key="1">
    <source>
        <dbReference type="ARBA" id="ARBA00004245"/>
    </source>
</evidence>
<dbReference type="GO" id="GO:0051016">
    <property type="term" value="P:barbed-end actin filament capping"/>
    <property type="evidence" value="ECO:0007669"/>
    <property type="project" value="UniProtKB-UniRule"/>
</dbReference>
<dbReference type="Proteomes" id="UP000193685">
    <property type="component" value="Unassembled WGS sequence"/>
</dbReference>
<comment type="subunit">
    <text evidence="8">Heterodimer of an alpha and a beta subunit.</text>
</comment>
<evidence type="ECO:0000256" key="7">
    <source>
        <dbReference type="ARBA" id="ARBA00023212"/>
    </source>
</evidence>
<evidence type="ECO:0000256" key="4">
    <source>
        <dbReference type="ARBA" id="ARBA00022467"/>
    </source>
</evidence>
<dbReference type="InterPro" id="IPR042276">
    <property type="entry name" value="CapZ_alpha/beta_2"/>
</dbReference>
<accession>A0A1Y2F2V1</accession>
<name>A0A1Y2F2V1_PROLT</name>
<evidence type="ECO:0000256" key="2">
    <source>
        <dbReference type="ARBA" id="ARBA00006039"/>
    </source>
</evidence>
<dbReference type="GO" id="GO:0030479">
    <property type="term" value="C:actin cortical patch"/>
    <property type="evidence" value="ECO:0007669"/>
    <property type="project" value="TreeGrafter"/>
</dbReference>
<feature type="region of interest" description="Disordered" evidence="9">
    <location>
        <begin position="259"/>
        <end position="278"/>
    </location>
</feature>
<evidence type="ECO:0000313" key="11">
    <source>
        <dbReference type="Proteomes" id="UP000193685"/>
    </source>
</evidence>
<dbReference type="SUPFAM" id="SSF90096">
    <property type="entry name" value="Subunits of heterodimeric actin filament capping protein Capz"/>
    <property type="match status" value="1"/>
</dbReference>
<evidence type="ECO:0000256" key="8">
    <source>
        <dbReference type="RuleBase" id="RU365078"/>
    </source>
</evidence>
<evidence type="ECO:0000313" key="10">
    <source>
        <dbReference type="EMBL" id="ORY78220.1"/>
    </source>
</evidence>
<dbReference type="InterPro" id="IPR043175">
    <property type="entry name" value="CAPZB_N"/>
</dbReference>
<dbReference type="Gene3D" id="1.20.58.570">
    <property type="match status" value="1"/>
</dbReference>
<comment type="caution">
    <text evidence="10">The sequence shown here is derived from an EMBL/GenBank/DDBJ whole genome shotgun (WGS) entry which is preliminary data.</text>
</comment>
<dbReference type="PANTHER" id="PTHR10619">
    <property type="entry name" value="F-ACTIN-CAPPING PROTEIN SUBUNIT BETA"/>
    <property type="match status" value="1"/>
</dbReference>
<dbReference type="InterPro" id="IPR001698">
    <property type="entry name" value="CAPZB"/>
</dbReference>
<dbReference type="GO" id="GO:0051015">
    <property type="term" value="F:actin filament binding"/>
    <property type="evidence" value="ECO:0007669"/>
    <property type="project" value="TreeGrafter"/>
</dbReference>
<keyword evidence="4 8" id="KW-0117">Actin capping</keyword>
<dbReference type="AlphaFoldDB" id="A0A1Y2F2V1"/>
<proteinExistence type="inferred from homology"/>
<dbReference type="PANTHER" id="PTHR10619:SF0">
    <property type="entry name" value="F-ACTIN-CAPPING PROTEIN SUBUNIT BETA ISOFORMS 1 AND 2"/>
    <property type="match status" value="1"/>
</dbReference>
<keyword evidence="5 8" id="KW-0963">Cytoplasm</keyword>
<evidence type="ECO:0000256" key="9">
    <source>
        <dbReference type="SAM" id="MobiDB-lite"/>
    </source>
</evidence>
<dbReference type="Pfam" id="PF01115">
    <property type="entry name" value="F_actin_cap_B"/>
    <property type="match status" value="1"/>
</dbReference>
<dbReference type="EMBL" id="MCFI01000018">
    <property type="protein sequence ID" value="ORY78220.1"/>
    <property type="molecule type" value="Genomic_DNA"/>
</dbReference>
<sequence length="278" mass="30744">MADPLDAALDLLRRLKPQDIASNLKTLCETCPEIAEDLLGTVDQPLLIKTCKQTAKDFLACDFNREEDSYRSPWSNQLDPPIQDASVPAAGLRQLEVALNEAFDVYRDLYYEGGLSSVYLWQPEEGALAGAILLKKQAPGQYSKGSWDAIHVFAAFEQGGGGKHGSMRYELTSTVMLDMTMTNDALDSMNLGGNMTRQHQQTCSFSDAASHVGNLGRLVEEMEIKMRNLLQEVYFGKTKQICHELRSLQPLAQARAEKEKQGNLMKQVPAKDAGQAIS</sequence>
<dbReference type="Gene3D" id="3.90.1150.210">
    <property type="entry name" value="F-actin capping protein, beta subunit"/>
    <property type="match status" value="1"/>
</dbReference>